<feature type="region of interest" description="Disordered" evidence="1">
    <location>
        <begin position="182"/>
        <end position="204"/>
    </location>
</feature>
<feature type="signal peptide" evidence="2">
    <location>
        <begin position="1"/>
        <end position="22"/>
    </location>
</feature>
<reference evidence="4 5" key="1">
    <citation type="submission" date="2019-01" db="EMBL/GenBank/DDBJ databases">
        <title>Complete genome sequence of Bifidobacterium gallinarum CACC 514.</title>
        <authorList>
            <person name="Jung M."/>
        </authorList>
    </citation>
    <scope>NUCLEOTIDE SEQUENCE [LARGE SCALE GENOMIC DNA]</scope>
    <source>
        <strain evidence="4 5">CACC 514</strain>
    </source>
</reference>
<feature type="domain" description="DUF6591" evidence="3">
    <location>
        <begin position="194"/>
        <end position="284"/>
    </location>
</feature>
<organism evidence="4 5">
    <name type="scientific">Bifidobacterium pullorum subsp. gallinarum</name>
    <dbReference type="NCBI Taxonomy" id="78344"/>
    <lineage>
        <taxon>Bacteria</taxon>
        <taxon>Bacillati</taxon>
        <taxon>Actinomycetota</taxon>
        <taxon>Actinomycetes</taxon>
        <taxon>Bifidobacteriales</taxon>
        <taxon>Bifidobacteriaceae</taxon>
        <taxon>Bifidobacterium</taxon>
    </lineage>
</organism>
<evidence type="ECO:0000313" key="5">
    <source>
        <dbReference type="Proteomes" id="UP000293589"/>
    </source>
</evidence>
<dbReference type="InterPro" id="IPR046526">
    <property type="entry name" value="DUF6591"/>
</dbReference>
<dbReference type="KEGG" id="bgx:ESN35_05275"/>
<feature type="chain" id="PRO_5038939444" description="DUF6591 domain-containing protein" evidence="2">
    <location>
        <begin position="23"/>
        <end position="287"/>
    </location>
</feature>
<accession>A0A4P6E3W3</accession>
<dbReference type="EMBL" id="CP035464">
    <property type="protein sequence ID" value="QAY32889.1"/>
    <property type="molecule type" value="Genomic_DNA"/>
</dbReference>
<gene>
    <name evidence="4" type="ORF">ESN35_05275</name>
</gene>
<dbReference type="RefSeq" id="WP_129237333.1">
    <property type="nucleotide sequence ID" value="NZ_CP035464.1"/>
</dbReference>
<evidence type="ECO:0000256" key="2">
    <source>
        <dbReference type="SAM" id="SignalP"/>
    </source>
</evidence>
<sequence length="287" mass="31659">MTSFKQGMTVAVICASLLSVIAGCSGNGQSTTDKPAGEHAKTTSSNDEITVEQLPWNVEEGIDNGDRRVMVSFTNNTNHDITEFEVDYSLKADITDEQIAQAFEGTASGVTPEDVRNTSLNCTIRSMTGQGESATGFCDYGAWYMTSMAQLDLAEPDILTVQYVNTDSNTLDTVYYDFNSKKKNKDGDSTPLSSWPENSPRASMIPQPKSALISDLLDSEDQLRFDILGFSYEDFQQYTNECVANGWQISTSMDDIAYFVPKDGFSLDLMYSDDSSTLSVYLNKEQQ</sequence>
<dbReference type="PROSITE" id="PS51257">
    <property type="entry name" value="PROKAR_LIPOPROTEIN"/>
    <property type="match status" value="1"/>
</dbReference>
<feature type="compositionally biased region" description="Polar residues" evidence="1">
    <location>
        <begin position="190"/>
        <end position="201"/>
    </location>
</feature>
<protein>
    <recommendedName>
        <fullName evidence="3">DUF6591 domain-containing protein</fullName>
    </recommendedName>
</protein>
<dbReference type="Pfam" id="PF20234">
    <property type="entry name" value="DUF6591"/>
    <property type="match status" value="1"/>
</dbReference>
<evidence type="ECO:0000259" key="3">
    <source>
        <dbReference type="Pfam" id="PF20234"/>
    </source>
</evidence>
<evidence type="ECO:0000313" key="4">
    <source>
        <dbReference type="EMBL" id="QAY32889.1"/>
    </source>
</evidence>
<proteinExistence type="predicted"/>
<feature type="region of interest" description="Disordered" evidence="1">
    <location>
        <begin position="28"/>
        <end position="47"/>
    </location>
</feature>
<name>A0A4P6E3W3_9BIFI</name>
<evidence type="ECO:0000256" key="1">
    <source>
        <dbReference type="SAM" id="MobiDB-lite"/>
    </source>
</evidence>
<dbReference type="Proteomes" id="UP000293589">
    <property type="component" value="Chromosome"/>
</dbReference>
<dbReference type="AlphaFoldDB" id="A0A4P6E3W3"/>
<keyword evidence="2" id="KW-0732">Signal</keyword>